<keyword evidence="2" id="KW-1185">Reference proteome</keyword>
<comment type="caution">
    <text evidence="1">The sequence shown here is derived from an EMBL/GenBank/DDBJ whole genome shotgun (WGS) entry which is preliminary data.</text>
</comment>
<evidence type="ECO:0000313" key="2">
    <source>
        <dbReference type="Proteomes" id="UP001589838"/>
    </source>
</evidence>
<organism evidence="1 2">
    <name type="scientific">Halalkalibacter kiskunsagensis</name>
    <dbReference type="NCBI Taxonomy" id="1548599"/>
    <lineage>
        <taxon>Bacteria</taxon>
        <taxon>Bacillati</taxon>
        <taxon>Bacillota</taxon>
        <taxon>Bacilli</taxon>
        <taxon>Bacillales</taxon>
        <taxon>Bacillaceae</taxon>
        <taxon>Halalkalibacter</taxon>
    </lineage>
</organism>
<dbReference type="PROSITE" id="PS51257">
    <property type="entry name" value="PROKAR_LIPOPROTEIN"/>
    <property type="match status" value="1"/>
</dbReference>
<accession>A0ABV6KG32</accession>
<name>A0ABV6KG32_9BACI</name>
<sequence length="206" mass="23903">MKKIILVGFIAVIIISLVGCWDNGKKLDTSLLRSIGENSYIFPAYEVILREMPFKTQLPTYIPIKGAMASKTWETSSIITNDNLEEVLVELSLETILTEDVPEILLVVAANYKDESWDYVNLGREVELDSETIGNFYYLRDSEDNHVELRFNKDGVYYIIIYYSYVETKEEKEKELIKIANSLVDYDRWYDEKYIEPGLEPPTIND</sequence>
<evidence type="ECO:0000313" key="1">
    <source>
        <dbReference type="EMBL" id="MFC0472281.1"/>
    </source>
</evidence>
<dbReference type="Proteomes" id="UP001589838">
    <property type="component" value="Unassembled WGS sequence"/>
</dbReference>
<protein>
    <recommendedName>
        <fullName evidence="3">Lipoprotein</fullName>
    </recommendedName>
</protein>
<dbReference type="EMBL" id="JBHLUX010000068">
    <property type="protein sequence ID" value="MFC0472281.1"/>
    <property type="molecule type" value="Genomic_DNA"/>
</dbReference>
<proteinExistence type="predicted"/>
<dbReference type="RefSeq" id="WP_335964063.1">
    <property type="nucleotide sequence ID" value="NZ_JAXBLX010000077.1"/>
</dbReference>
<reference evidence="1 2" key="1">
    <citation type="submission" date="2024-09" db="EMBL/GenBank/DDBJ databases">
        <authorList>
            <person name="Sun Q."/>
            <person name="Mori K."/>
        </authorList>
    </citation>
    <scope>NUCLEOTIDE SEQUENCE [LARGE SCALE GENOMIC DNA]</scope>
    <source>
        <strain evidence="1 2">NCAIM B.02610</strain>
    </source>
</reference>
<evidence type="ECO:0008006" key="3">
    <source>
        <dbReference type="Google" id="ProtNLM"/>
    </source>
</evidence>
<gene>
    <name evidence="1" type="ORF">ACFFHM_17735</name>
</gene>